<dbReference type="EMBL" id="VDCI01000010">
    <property type="protein sequence ID" value="TNJ35889.1"/>
    <property type="molecule type" value="Genomic_DNA"/>
</dbReference>
<dbReference type="Pfam" id="PF01420">
    <property type="entry name" value="Methylase_S"/>
    <property type="match status" value="1"/>
</dbReference>
<comment type="similarity">
    <text evidence="1">Belongs to the type-I restriction system S methylase family.</text>
</comment>
<evidence type="ECO:0000313" key="5">
    <source>
        <dbReference type="EMBL" id="TNJ35889.1"/>
    </source>
</evidence>
<name>A0A5C4RY81_PROVB</name>
<reference evidence="5 6" key="1">
    <citation type="submission" date="2019-05" db="EMBL/GenBank/DDBJ databases">
        <title>Draft Whole-Genome sequence of the green sulfur bacterium Prosthecochloris vibrioformis DSM 260.</title>
        <authorList>
            <person name="Meyer T.E."/>
            <person name="Kyndt J.A."/>
        </authorList>
    </citation>
    <scope>NUCLEOTIDE SEQUENCE [LARGE SCALE GENOMIC DNA]</scope>
    <source>
        <strain evidence="5 6">DSM 260</strain>
    </source>
</reference>
<keyword evidence="6" id="KW-1185">Reference proteome</keyword>
<protein>
    <recommendedName>
        <fullName evidence="4">Type I restriction modification DNA specificity domain-containing protein</fullName>
    </recommendedName>
</protein>
<sequence length="173" mass="19412">MQRFGMVVYHGCTPTDITALLGRKYLSDTERTISDVGLRASSAEVIPPNSIIMTSRATIGECAINTVPMTTNQGFKNLVPTKADPEFLYYLMTMQKERLKQLCGGSTFLEIGKKQLQRFEVVCPVEVDEQTAIATVLSDMDAEITTLEQRRKKTRDIKQAMMQELLTGKTRLL</sequence>
<dbReference type="PANTHER" id="PTHR30408">
    <property type="entry name" value="TYPE-1 RESTRICTION ENZYME ECOKI SPECIFICITY PROTEIN"/>
    <property type="match status" value="1"/>
</dbReference>
<dbReference type="Proteomes" id="UP000309544">
    <property type="component" value="Unassembled WGS sequence"/>
</dbReference>
<dbReference type="GO" id="GO:0003677">
    <property type="term" value="F:DNA binding"/>
    <property type="evidence" value="ECO:0007669"/>
    <property type="project" value="UniProtKB-KW"/>
</dbReference>
<keyword evidence="2" id="KW-0680">Restriction system</keyword>
<dbReference type="InterPro" id="IPR052021">
    <property type="entry name" value="Type-I_RS_S_subunit"/>
</dbReference>
<dbReference type="InterPro" id="IPR000055">
    <property type="entry name" value="Restrct_endonuc_typeI_TRD"/>
</dbReference>
<dbReference type="Gene3D" id="1.10.287.1120">
    <property type="entry name" value="Bipartite methylase S protein"/>
    <property type="match status" value="1"/>
</dbReference>
<evidence type="ECO:0000256" key="2">
    <source>
        <dbReference type="ARBA" id="ARBA00022747"/>
    </source>
</evidence>
<evidence type="ECO:0000259" key="4">
    <source>
        <dbReference type="Pfam" id="PF01420"/>
    </source>
</evidence>
<dbReference type="Gene3D" id="3.90.220.20">
    <property type="entry name" value="DNA methylase specificity domains"/>
    <property type="match status" value="1"/>
</dbReference>
<proteinExistence type="inferred from homology"/>
<dbReference type="GO" id="GO:0009307">
    <property type="term" value="P:DNA restriction-modification system"/>
    <property type="evidence" value="ECO:0007669"/>
    <property type="project" value="UniProtKB-KW"/>
</dbReference>
<dbReference type="PANTHER" id="PTHR30408:SF13">
    <property type="entry name" value="TYPE I RESTRICTION ENZYME HINDI SPECIFICITY SUBUNIT"/>
    <property type="match status" value="1"/>
</dbReference>
<evidence type="ECO:0000313" key="6">
    <source>
        <dbReference type="Proteomes" id="UP000309544"/>
    </source>
</evidence>
<feature type="domain" description="Type I restriction modification DNA specificity" evidence="4">
    <location>
        <begin position="32"/>
        <end position="152"/>
    </location>
</feature>
<gene>
    <name evidence="5" type="ORF">FGF68_09410</name>
</gene>
<accession>A0A5C4RY81</accession>
<dbReference type="InterPro" id="IPR044946">
    <property type="entry name" value="Restrct_endonuc_typeI_TRD_sf"/>
</dbReference>
<dbReference type="SUPFAM" id="SSF116734">
    <property type="entry name" value="DNA methylase specificity domain"/>
    <property type="match status" value="1"/>
</dbReference>
<organism evidence="5 6">
    <name type="scientific">Prosthecochloris vibrioformis</name>
    <name type="common">Chlorobium vibrioforme</name>
    <dbReference type="NCBI Taxonomy" id="1098"/>
    <lineage>
        <taxon>Bacteria</taxon>
        <taxon>Pseudomonadati</taxon>
        <taxon>Chlorobiota</taxon>
        <taxon>Chlorobiia</taxon>
        <taxon>Chlorobiales</taxon>
        <taxon>Chlorobiaceae</taxon>
        <taxon>Prosthecochloris</taxon>
    </lineage>
</organism>
<evidence type="ECO:0000256" key="3">
    <source>
        <dbReference type="ARBA" id="ARBA00023125"/>
    </source>
</evidence>
<evidence type="ECO:0000256" key="1">
    <source>
        <dbReference type="ARBA" id="ARBA00010923"/>
    </source>
</evidence>
<keyword evidence="3" id="KW-0238">DNA-binding</keyword>
<comment type="caution">
    <text evidence="5">The sequence shown here is derived from an EMBL/GenBank/DDBJ whole genome shotgun (WGS) entry which is preliminary data.</text>
</comment>
<dbReference type="AlphaFoldDB" id="A0A5C4RY81"/>